<accession>A0A8S9ZNH7</accession>
<reference evidence="1" key="1">
    <citation type="journal article" date="2020" name="Ecol. Evol.">
        <title>Genome structure and content of the rice root-knot nematode (Meloidogyne graminicola).</title>
        <authorList>
            <person name="Phan N.T."/>
            <person name="Danchin E.G.J."/>
            <person name="Klopp C."/>
            <person name="Perfus-Barbeoch L."/>
            <person name="Kozlowski D.K."/>
            <person name="Koutsovoulos G.D."/>
            <person name="Lopez-Roques C."/>
            <person name="Bouchez O."/>
            <person name="Zahm M."/>
            <person name="Besnard G."/>
            <person name="Bellafiore S."/>
        </authorList>
    </citation>
    <scope>NUCLEOTIDE SEQUENCE</scope>
    <source>
        <strain evidence="1">VN-18</strain>
    </source>
</reference>
<proteinExistence type="predicted"/>
<gene>
    <name evidence="1" type="ORF">Mgra_00005573</name>
</gene>
<evidence type="ECO:0000313" key="2">
    <source>
        <dbReference type="Proteomes" id="UP000605970"/>
    </source>
</evidence>
<dbReference type="AlphaFoldDB" id="A0A8S9ZNH7"/>
<sequence length="66" mass="7306">MGNQITKLPRDNIYLTPGNIIIRIEGTIDKRRAQAMERGEGMSVYCNLIKGIIVRVSNVNYGGGLI</sequence>
<keyword evidence="2" id="KW-1185">Reference proteome</keyword>
<feature type="non-terminal residue" evidence="1">
    <location>
        <position position="66"/>
    </location>
</feature>
<protein>
    <submittedName>
        <fullName evidence="1">Uncharacterized protein</fullName>
    </submittedName>
</protein>
<evidence type="ECO:0000313" key="1">
    <source>
        <dbReference type="EMBL" id="KAF7634974.1"/>
    </source>
</evidence>
<dbReference type="Proteomes" id="UP000605970">
    <property type="component" value="Unassembled WGS sequence"/>
</dbReference>
<comment type="caution">
    <text evidence="1">The sequence shown here is derived from an EMBL/GenBank/DDBJ whole genome shotgun (WGS) entry which is preliminary data.</text>
</comment>
<dbReference type="EMBL" id="JABEBT010000048">
    <property type="protein sequence ID" value="KAF7634974.1"/>
    <property type="molecule type" value="Genomic_DNA"/>
</dbReference>
<dbReference type="OrthoDB" id="5897036at2759"/>
<organism evidence="1 2">
    <name type="scientific">Meloidogyne graminicola</name>
    <dbReference type="NCBI Taxonomy" id="189291"/>
    <lineage>
        <taxon>Eukaryota</taxon>
        <taxon>Metazoa</taxon>
        <taxon>Ecdysozoa</taxon>
        <taxon>Nematoda</taxon>
        <taxon>Chromadorea</taxon>
        <taxon>Rhabditida</taxon>
        <taxon>Tylenchina</taxon>
        <taxon>Tylenchomorpha</taxon>
        <taxon>Tylenchoidea</taxon>
        <taxon>Meloidogynidae</taxon>
        <taxon>Meloidogyninae</taxon>
        <taxon>Meloidogyne</taxon>
    </lineage>
</organism>
<name>A0A8S9ZNH7_9BILA</name>